<dbReference type="EMBL" id="JAVDQD010000004">
    <property type="protein sequence ID" value="MDR6240386.1"/>
    <property type="molecule type" value="Genomic_DNA"/>
</dbReference>
<keyword evidence="2" id="KW-1185">Reference proteome</keyword>
<accession>A0AAE4BT37</accession>
<organism evidence="1 2">
    <name type="scientific">Aureibacter tunicatorum</name>
    <dbReference type="NCBI Taxonomy" id="866807"/>
    <lineage>
        <taxon>Bacteria</taxon>
        <taxon>Pseudomonadati</taxon>
        <taxon>Bacteroidota</taxon>
        <taxon>Cytophagia</taxon>
        <taxon>Cytophagales</taxon>
        <taxon>Persicobacteraceae</taxon>
        <taxon>Aureibacter</taxon>
    </lineage>
</organism>
<comment type="caution">
    <text evidence="1">The sequence shown here is derived from an EMBL/GenBank/DDBJ whole genome shotgun (WGS) entry which is preliminary data.</text>
</comment>
<name>A0AAE4BT37_9BACT</name>
<evidence type="ECO:0000313" key="1">
    <source>
        <dbReference type="EMBL" id="MDR6240386.1"/>
    </source>
</evidence>
<protein>
    <submittedName>
        <fullName evidence="1">Uncharacterized protein</fullName>
    </submittedName>
</protein>
<reference evidence="1" key="1">
    <citation type="submission" date="2023-07" db="EMBL/GenBank/DDBJ databases">
        <title>Genomic Encyclopedia of Type Strains, Phase IV (KMG-IV): sequencing the most valuable type-strain genomes for metagenomic binning, comparative biology and taxonomic classification.</title>
        <authorList>
            <person name="Goeker M."/>
        </authorList>
    </citation>
    <scope>NUCLEOTIDE SEQUENCE</scope>
    <source>
        <strain evidence="1">DSM 26174</strain>
    </source>
</reference>
<evidence type="ECO:0000313" key="2">
    <source>
        <dbReference type="Proteomes" id="UP001185092"/>
    </source>
</evidence>
<dbReference type="AlphaFoldDB" id="A0AAE4BT37"/>
<proteinExistence type="predicted"/>
<gene>
    <name evidence="1" type="ORF">HNQ88_003452</name>
</gene>
<dbReference type="Proteomes" id="UP001185092">
    <property type="component" value="Unassembled WGS sequence"/>
</dbReference>
<sequence>MVELVDTSNCKFDDSEVYDFNLLT</sequence>